<dbReference type="RefSeq" id="WP_301191927.1">
    <property type="nucleotide sequence ID" value="NZ_JAPDPJ010000051.1"/>
</dbReference>
<gene>
    <name evidence="2" type="ORF">OM075_18010</name>
</gene>
<feature type="transmembrane region" description="Helical" evidence="1">
    <location>
        <begin position="20"/>
        <end position="41"/>
    </location>
</feature>
<dbReference type="Proteomes" id="UP001209229">
    <property type="component" value="Unassembled WGS sequence"/>
</dbReference>
<reference evidence="2" key="1">
    <citation type="submission" date="2022-10" db="EMBL/GenBank/DDBJ databases">
        <authorList>
            <person name="Yu W.X."/>
        </authorList>
    </citation>
    <scope>NUCLEOTIDE SEQUENCE</scope>
    <source>
        <strain evidence="2">AAT</strain>
    </source>
</reference>
<feature type="transmembrane region" description="Helical" evidence="1">
    <location>
        <begin position="61"/>
        <end position="86"/>
    </location>
</feature>
<feature type="transmembrane region" description="Helical" evidence="1">
    <location>
        <begin position="164"/>
        <end position="189"/>
    </location>
</feature>
<organism evidence="2 3">
    <name type="scientific">Plebeiibacterium sediminum</name>
    <dbReference type="NCBI Taxonomy" id="2992112"/>
    <lineage>
        <taxon>Bacteria</taxon>
        <taxon>Pseudomonadati</taxon>
        <taxon>Bacteroidota</taxon>
        <taxon>Bacteroidia</taxon>
        <taxon>Marinilabiliales</taxon>
        <taxon>Marinilabiliaceae</taxon>
        <taxon>Plebeiibacterium</taxon>
    </lineage>
</organism>
<dbReference type="EMBL" id="JAPDPJ010000051">
    <property type="protein sequence ID" value="MCW3788368.1"/>
    <property type="molecule type" value="Genomic_DNA"/>
</dbReference>
<proteinExistence type="predicted"/>
<keyword evidence="3" id="KW-1185">Reference proteome</keyword>
<accession>A0AAE3SGD3</accession>
<evidence type="ECO:0000313" key="3">
    <source>
        <dbReference type="Proteomes" id="UP001209229"/>
    </source>
</evidence>
<evidence type="ECO:0000313" key="2">
    <source>
        <dbReference type="EMBL" id="MCW3788368.1"/>
    </source>
</evidence>
<keyword evidence="1" id="KW-1133">Transmembrane helix</keyword>
<dbReference type="AlphaFoldDB" id="A0AAE3SGD3"/>
<keyword evidence="1" id="KW-0812">Transmembrane</keyword>
<comment type="caution">
    <text evidence="2">The sequence shown here is derived from an EMBL/GenBank/DDBJ whole genome shotgun (WGS) entry which is preliminary data.</text>
</comment>
<feature type="transmembrane region" description="Helical" evidence="1">
    <location>
        <begin position="236"/>
        <end position="258"/>
    </location>
</feature>
<name>A0AAE3SGD3_9BACT</name>
<sequence>MELFDFPRITGWLTKYTAEIILVCLSFKALFIAIAFVYNMAVTLFKSKGMKPIDVSKISRVVVLAFCLVWYIPLAVTTSSLMGIMYEYSKPKLSKTQIMTAYIKEQGDQAKQKVIEENGEPDLSTMEWIQAEWATLKATIKTFLLTQVTGVMGSDLLLLTIRGIVAALTNVLIKVFYVLGPFAILFSILPGFESKFYSWLSTWITMLFIPTVYNILEGINIAHFAEVIEKTGLENIMTHNIINTTMIILYLLPFWIAGKVVGNADAGRFLSQTGQLATMAMGKGVTSVLSKMGSVAGANAGSNNVDNISDASRDAMSVK</sequence>
<feature type="transmembrane region" description="Helical" evidence="1">
    <location>
        <begin position="196"/>
        <end position="216"/>
    </location>
</feature>
<protein>
    <submittedName>
        <fullName evidence="2">Uncharacterized protein</fullName>
    </submittedName>
</protein>
<keyword evidence="1" id="KW-0472">Membrane</keyword>
<evidence type="ECO:0000256" key="1">
    <source>
        <dbReference type="SAM" id="Phobius"/>
    </source>
</evidence>